<feature type="region of interest" description="Disordered" evidence="1">
    <location>
        <begin position="1"/>
        <end position="68"/>
    </location>
</feature>
<evidence type="ECO:0000313" key="4">
    <source>
        <dbReference type="Proteomes" id="UP000001055"/>
    </source>
</evidence>
<dbReference type="Proteomes" id="UP000001055">
    <property type="component" value="Unassembled WGS sequence"/>
</dbReference>
<dbReference type="AlphaFoldDB" id="Q0TXA3"/>
<accession>Q0TXA3</accession>
<protein>
    <submittedName>
        <fullName evidence="3">Uncharacterized protein</fullName>
    </submittedName>
</protein>
<evidence type="ECO:0000256" key="2">
    <source>
        <dbReference type="SAM" id="Phobius"/>
    </source>
</evidence>
<dbReference type="HOGENOM" id="CLU_2210927_0_0_1"/>
<feature type="compositionally biased region" description="Polar residues" evidence="1">
    <location>
        <begin position="50"/>
        <end position="64"/>
    </location>
</feature>
<gene>
    <name evidence="3" type="ORF">SNOG_15914</name>
</gene>
<evidence type="ECO:0000313" key="3">
    <source>
        <dbReference type="EMBL" id="EAT76752.1"/>
    </source>
</evidence>
<organism evidence="3 4">
    <name type="scientific">Phaeosphaeria nodorum (strain SN15 / ATCC MYA-4574 / FGSC 10173)</name>
    <name type="common">Glume blotch fungus</name>
    <name type="synonym">Parastagonospora nodorum</name>
    <dbReference type="NCBI Taxonomy" id="321614"/>
    <lineage>
        <taxon>Eukaryota</taxon>
        <taxon>Fungi</taxon>
        <taxon>Dikarya</taxon>
        <taxon>Ascomycota</taxon>
        <taxon>Pezizomycotina</taxon>
        <taxon>Dothideomycetes</taxon>
        <taxon>Pleosporomycetidae</taxon>
        <taxon>Pleosporales</taxon>
        <taxon>Pleosporineae</taxon>
        <taxon>Phaeosphaeriaceae</taxon>
        <taxon>Parastagonospora</taxon>
    </lineage>
</organism>
<keyword evidence="2" id="KW-0472">Membrane</keyword>
<dbReference type="InParanoid" id="Q0TXA3"/>
<proteinExistence type="predicted"/>
<evidence type="ECO:0000256" key="1">
    <source>
        <dbReference type="SAM" id="MobiDB-lite"/>
    </source>
</evidence>
<sequence length="107" mass="11177">MAWHVRLAQVGNGAMPHRAATEKNPMARALPADPSTPAPSPLASTSRSTISPSPNLAPTHSTFARPTILPRDISRSHITPGPSLLPHITTSGLFVFVLSIAVIVDAG</sequence>
<keyword evidence="2" id="KW-1133">Transmembrane helix</keyword>
<reference evidence="4" key="1">
    <citation type="journal article" date="2007" name="Plant Cell">
        <title>Dothideomycete-plant interactions illuminated by genome sequencing and EST analysis of the wheat pathogen Stagonospora nodorum.</title>
        <authorList>
            <person name="Hane J.K."/>
            <person name="Lowe R.G."/>
            <person name="Solomon P.S."/>
            <person name="Tan K.C."/>
            <person name="Schoch C.L."/>
            <person name="Spatafora J.W."/>
            <person name="Crous P.W."/>
            <person name="Kodira C."/>
            <person name="Birren B.W."/>
            <person name="Galagan J.E."/>
            <person name="Torriani S.F."/>
            <person name="McDonald B.A."/>
            <person name="Oliver R.P."/>
        </authorList>
    </citation>
    <scope>NUCLEOTIDE SEQUENCE [LARGE SCALE GENOMIC DNA]</scope>
    <source>
        <strain evidence="4">SN15 / ATCC MYA-4574 / FGSC 10173</strain>
    </source>
</reference>
<name>Q0TXA3_PHANO</name>
<dbReference type="VEuPathDB" id="FungiDB:JI435_159140"/>
<feature type="transmembrane region" description="Helical" evidence="2">
    <location>
        <begin position="84"/>
        <end position="104"/>
    </location>
</feature>
<dbReference type="KEGG" id="pno:SNOG_15914"/>
<dbReference type="RefSeq" id="XP_001806048.1">
    <property type="nucleotide sequence ID" value="XM_001805996.1"/>
</dbReference>
<dbReference type="GeneID" id="5982978"/>
<dbReference type="EMBL" id="CH445365">
    <property type="protein sequence ID" value="EAT76752.1"/>
    <property type="molecule type" value="Genomic_DNA"/>
</dbReference>
<keyword evidence="2" id="KW-0812">Transmembrane</keyword>